<evidence type="ECO:0008006" key="4">
    <source>
        <dbReference type="Google" id="ProtNLM"/>
    </source>
</evidence>
<protein>
    <recommendedName>
        <fullName evidence="4">Acid phosphatase</fullName>
    </recommendedName>
</protein>
<gene>
    <name evidence="2" type="ORF">WJX75_008052</name>
</gene>
<dbReference type="Proteomes" id="UP001491310">
    <property type="component" value="Unassembled WGS sequence"/>
</dbReference>
<dbReference type="InterPro" id="IPR005519">
    <property type="entry name" value="Acid_phosphat_B-like"/>
</dbReference>
<dbReference type="SUPFAM" id="SSF56784">
    <property type="entry name" value="HAD-like"/>
    <property type="match status" value="1"/>
</dbReference>
<dbReference type="Gene3D" id="3.40.50.1000">
    <property type="entry name" value="HAD superfamily/HAD-like"/>
    <property type="match status" value="1"/>
</dbReference>
<keyword evidence="3" id="KW-1185">Reference proteome</keyword>
<reference evidence="2 3" key="1">
    <citation type="journal article" date="2024" name="Nat. Commun.">
        <title>Phylogenomics reveals the evolutionary origins of lichenization in chlorophyte algae.</title>
        <authorList>
            <person name="Puginier C."/>
            <person name="Libourel C."/>
            <person name="Otte J."/>
            <person name="Skaloud P."/>
            <person name="Haon M."/>
            <person name="Grisel S."/>
            <person name="Petersen M."/>
            <person name="Berrin J.G."/>
            <person name="Delaux P.M."/>
            <person name="Dal Grande F."/>
            <person name="Keller J."/>
        </authorList>
    </citation>
    <scope>NUCLEOTIDE SEQUENCE [LARGE SCALE GENOMIC DNA]</scope>
    <source>
        <strain evidence="2 3">SAG 216-7</strain>
    </source>
</reference>
<dbReference type="PANTHER" id="PTHR31284:SF10">
    <property type="entry name" value="ACID PHOSPHATASE-LIKE PROTEIN"/>
    <property type="match status" value="1"/>
</dbReference>
<comment type="caution">
    <text evidence="2">The sequence shown here is derived from an EMBL/GenBank/DDBJ whole genome shotgun (WGS) entry which is preliminary data.</text>
</comment>
<accession>A0ABR2YIB0</accession>
<evidence type="ECO:0000313" key="3">
    <source>
        <dbReference type="Proteomes" id="UP001491310"/>
    </source>
</evidence>
<sequence length="256" mass="28057">MKSRESIEEPDQEACVDAKCLKEKCGAVAPGGSYPQIQTTSVTCASELHKYLVRQYDKDVETAVASARSYFDSYPRQPNASQIIVLDIDETALSNRAEWLNILDILKTGVNVPVKDHTLVGDSMAPSLQPMLDLYTDLYRKGFSVTFITGRRDYALGRAATVKNLEAVGYGVACADAPAEGQRAERATRAPCYVALGMRGKGDQRLASVYKPDQRAQLQDEGYEIVASFGDQWSDLAGTSAAVASFKMPNPFYYIL</sequence>
<keyword evidence="1" id="KW-0732">Signal</keyword>
<evidence type="ECO:0000313" key="2">
    <source>
        <dbReference type="EMBL" id="KAK9905877.1"/>
    </source>
</evidence>
<dbReference type="InterPro" id="IPR036412">
    <property type="entry name" value="HAD-like_sf"/>
</dbReference>
<dbReference type="Pfam" id="PF03767">
    <property type="entry name" value="Acid_phosphat_B"/>
    <property type="match status" value="1"/>
</dbReference>
<evidence type="ECO:0000256" key="1">
    <source>
        <dbReference type="ARBA" id="ARBA00022729"/>
    </source>
</evidence>
<name>A0ABR2YIB0_9CHLO</name>
<proteinExistence type="predicted"/>
<dbReference type="PANTHER" id="PTHR31284">
    <property type="entry name" value="ACID PHOSPHATASE-LIKE PROTEIN"/>
    <property type="match status" value="1"/>
</dbReference>
<organism evidence="2 3">
    <name type="scientific">Coccomyxa subellipsoidea</name>
    <dbReference type="NCBI Taxonomy" id="248742"/>
    <lineage>
        <taxon>Eukaryota</taxon>
        <taxon>Viridiplantae</taxon>
        <taxon>Chlorophyta</taxon>
        <taxon>core chlorophytes</taxon>
        <taxon>Trebouxiophyceae</taxon>
        <taxon>Trebouxiophyceae incertae sedis</taxon>
        <taxon>Coccomyxaceae</taxon>
        <taxon>Coccomyxa</taxon>
    </lineage>
</organism>
<dbReference type="EMBL" id="JALJOT010000011">
    <property type="protein sequence ID" value="KAK9905877.1"/>
    <property type="molecule type" value="Genomic_DNA"/>
</dbReference>
<dbReference type="InterPro" id="IPR023214">
    <property type="entry name" value="HAD_sf"/>
</dbReference>